<name>A0A3M8P6R6_9BACL</name>
<gene>
    <name evidence="3" type="ORF">EEX84_09790</name>
</gene>
<dbReference type="SUPFAM" id="SSF143120">
    <property type="entry name" value="YefM-like"/>
    <property type="match status" value="1"/>
</dbReference>
<evidence type="ECO:0000313" key="4">
    <source>
        <dbReference type="Proteomes" id="UP000275473"/>
    </source>
</evidence>
<dbReference type="EMBL" id="RIAX01000006">
    <property type="protein sequence ID" value="RNF39367.1"/>
    <property type="molecule type" value="Genomic_DNA"/>
</dbReference>
<sequence>MAMKILDVPTTSVSEVKRSPMEVFQKADKEAAGVYVFNREKVAGVMLTQEQYESLNREIDDLYGQLADLMAEKRLAADNVTVFSDREVRGIIADEPPVIDEEDGWE</sequence>
<evidence type="ECO:0008006" key="5">
    <source>
        <dbReference type="Google" id="ProtNLM"/>
    </source>
</evidence>
<proteinExistence type="inferred from homology"/>
<accession>A0A3M8P6R6</accession>
<protein>
    <recommendedName>
        <fullName evidence="5">Type II toxin-antitoxin system Phd/YefM family antitoxin</fullName>
    </recommendedName>
</protein>
<keyword evidence="2" id="KW-0175">Coiled coil</keyword>
<organism evidence="3 4">
    <name type="scientific">Planococcus salinus</name>
    <dbReference type="NCBI Taxonomy" id="1848460"/>
    <lineage>
        <taxon>Bacteria</taxon>
        <taxon>Bacillati</taxon>
        <taxon>Bacillota</taxon>
        <taxon>Bacilli</taxon>
        <taxon>Bacillales</taxon>
        <taxon>Caryophanaceae</taxon>
        <taxon>Planococcus</taxon>
    </lineage>
</organism>
<evidence type="ECO:0000256" key="1">
    <source>
        <dbReference type="ARBA" id="ARBA00009981"/>
    </source>
</evidence>
<evidence type="ECO:0000313" key="3">
    <source>
        <dbReference type="EMBL" id="RNF39367.1"/>
    </source>
</evidence>
<dbReference type="Proteomes" id="UP000275473">
    <property type="component" value="Unassembled WGS sequence"/>
</dbReference>
<dbReference type="AlphaFoldDB" id="A0A3M8P6R6"/>
<dbReference type="OrthoDB" id="2418231at2"/>
<comment type="similarity">
    <text evidence="1">Belongs to the phD/YefM antitoxin family.</text>
</comment>
<dbReference type="RefSeq" id="WP_123165458.1">
    <property type="nucleotide sequence ID" value="NZ_RIAX01000006.1"/>
</dbReference>
<evidence type="ECO:0000256" key="2">
    <source>
        <dbReference type="SAM" id="Coils"/>
    </source>
</evidence>
<reference evidence="3 4" key="1">
    <citation type="journal article" date="2018" name="Int. J. Syst. Evol. Microbiol.">
        <title>Planococcus salinus sp. nov., a moderately halophilic bacterium isolated from a saline-alkali soil.</title>
        <authorList>
            <person name="Gan L."/>
        </authorList>
    </citation>
    <scope>NUCLEOTIDE SEQUENCE [LARGE SCALE GENOMIC DNA]</scope>
    <source>
        <strain evidence="3 4">LCB217</strain>
    </source>
</reference>
<comment type="caution">
    <text evidence="3">The sequence shown here is derived from an EMBL/GenBank/DDBJ whole genome shotgun (WGS) entry which is preliminary data.</text>
</comment>
<feature type="coiled-coil region" evidence="2">
    <location>
        <begin position="45"/>
        <end position="72"/>
    </location>
</feature>
<dbReference type="InterPro" id="IPR036165">
    <property type="entry name" value="YefM-like_sf"/>
</dbReference>
<keyword evidence="4" id="KW-1185">Reference proteome</keyword>